<feature type="transmembrane region" description="Helical" evidence="10">
    <location>
        <begin position="170"/>
        <end position="193"/>
    </location>
</feature>
<feature type="transmembrane region" description="Helical" evidence="10">
    <location>
        <begin position="147"/>
        <end position="164"/>
    </location>
</feature>
<dbReference type="GO" id="GO:0019344">
    <property type="term" value="P:cysteine biosynthetic process"/>
    <property type="evidence" value="ECO:0007669"/>
    <property type="project" value="TreeGrafter"/>
</dbReference>
<evidence type="ECO:0000256" key="4">
    <source>
        <dbReference type="ARBA" id="ARBA00022519"/>
    </source>
</evidence>
<evidence type="ECO:0000313" key="11">
    <source>
        <dbReference type="EMBL" id="OGL66354.1"/>
    </source>
</evidence>
<evidence type="ECO:0000256" key="5">
    <source>
        <dbReference type="ARBA" id="ARBA00022605"/>
    </source>
</evidence>
<keyword evidence="2" id="KW-0813">Transport</keyword>
<dbReference type="GO" id="GO:0009675">
    <property type="term" value="F:high-affinity sulfate:proton symporter activity"/>
    <property type="evidence" value="ECO:0007669"/>
    <property type="project" value="TreeGrafter"/>
</dbReference>
<keyword evidence="6 10" id="KW-0812">Transmembrane</keyword>
<dbReference type="Proteomes" id="UP000177885">
    <property type="component" value="Unassembled WGS sequence"/>
</dbReference>
<protein>
    <recommendedName>
        <fullName evidence="13">Sulfate transporter CysZ</fullName>
    </recommendedName>
</protein>
<evidence type="ECO:0000256" key="3">
    <source>
        <dbReference type="ARBA" id="ARBA00022475"/>
    </source>
</evidence>
<dbReference type="STRING" id="1802385.A2856_01500"/>
<dbReference type="GO" id="GO:0005886">
    <property type="term" value="C:plasma membrane"/>
    <property type="evidence" value="ECO:0007669"/>
    <property type="project" value="TreeGrafter"/>
</dbReference>
<dbReference type="InterPro" id="IPR050480">
    <property type="entry name" value="CysZ-like"/>
</dbReference>
<gene>
    <name evidence="11" type="ORF">A2856_01500</name>
</gene>
<comment type="caution">
    <text evidence="11">The sequence shown here is derived from an EMBL/GenBank/DDBJ whole genome shotgun (WGS) entry which is preliminary data.</text>
</comment>
<evidence type="ECO:0000256" key="2">
    <source>
        <dbReference type="ARBA" id="ARBA00022448"/>
    </source>
</evidence>
<evidence type="ECO:0000256" key="1">
    <source>
        <dbReference type="ARBA" id="ARBA00004141"/>
    </source>
</evidence>
<feature type="transmembrane region" description="Helical" evidence="10">
    <location>
        <begin position="214"/>
        <end position="246"/>
    </location>
</feature>
<name>A0A1F7TLE2_9BACT</name>
<sequence length="259" mass="28781">MWIAKAAREFLSDARGFRRGFSYVGRGMRAVYADRGGWPLLAVPLLVNAFLLVAFLYASAWALSGFLGRGLPETWWGALLMAAAFVAVIVALLFLGSSLFAFLGSIVSAPFYDALAARVVKARGGIVVERPWWKGVRDTVVRSAKKWWWYLIIQVGLLILYITPIAVGPIAYATLGFSVTAFFLAWEYLDVAFDFHGLTFEQRRAWCLSHKGHLFGFGTAIFLGFAIPVFNLFVPAAALVGALALYDDFERHEFKPRPI</sequence>
<evidence type="ECO:0000256" key="9">
    <source>
        <dbReference type="ARBA" id="ARBA00023136"/>
    </source>
</evidence>
<feature type="transmembrane region" description="Helical" evidence="10">
    <location>
        <begin position="75"/>
        <end position="103"/>
    </location>
</feature>
<keyword evidence="8" id="KW-0764">Sulfate transport</keyword>
<keyword evidence="9 10" id="KW-0472">Membrane</keyword>
<evidence type="ECO:0000313" key="12">
    <source>
        <dbReference type="Proteomes" id="UP000177885"/>
    </source>
</evidence>
<dbReference type="GO" id="GO:0000103">
    <property type="term" value="P:sulfate assimilation"/>
    <property type="evidence" value="ECO:0007669"/>
    <property type="project" value="TreeGrafter"/>
</dbReference>
<evidence type="ECO:0000256" key="8">
    <source>
        <dbReference type="ARBA" id="ARBA00023032"/>
    </source>
</evidence>
<keyword evidence="7 10" id="KW-1133">Transmembrane helix</keyword>
<dbReference type="Pfam" id="PF07264">
    <property type="entry name" value="EI24"/>
    <property type="match status" value="1"/>
</dbReference>
<reference evidence="11 12" key="1">
    <citation type="journal article" date="2016" name="Nat. Commun.">
        <title>Thousands of microbial genomes shed light on interconnected biogeochemical processes in an aquifer system.</title>
        <authorList>
            <person name="Anantharaman K."/>
            <person name="Brown C.T."/>
            <person name="Hug L.A."/>
            <person name="Sharon I."/>
            <person name="Castelle C.J."/>
            <person name="Probst A.J."/>
            <person name="Thomas B.C."/>
            <person name="Singh A."/>
            <person name="Wilkins M.J."/>
            <person name="Karaoz U."/>
            <person name="Brodie E.L."/>
            <person name="Williams K.H."/>
            <person name="Hubbard S.S."/>
            <person name="Banfield J.F."/>
        </authorList>
    </citation>
    <scope>NUCLEOTIDE SEQUENCE [LARGE SCALE GENOMIC DNA]</scope>
</reference>
<evidence type="ECO:0000256" key="6">
    <source>
        <dbReference type="ARBA" id="ARBA00022692"/>
    </source>
</evidence>
<feature type="transmembrane region" description="Helical" evidence="10">
    <location>
        <begin position="38"/>
        <end position="63"/>
    </location>
</feature>
<evidence type="ECO:0008006" key="13">
    <source>
        <dbReference type="Google" id="ProtNLM"/>
    </source>
</evidence>
<keyword evidence="4" id="KW-0997">Cell inner membrane</keyword>
<evidence type="ECO:0000256" key="10">
    <source>
        <dbReference type="SAM" id="Phobius"/>
    </source>
</evidence>
<evidence type="ECO:0000256" key="7">
    <source>
        <dbReference type="ARBA" id="ARBA00022989"/>
    </source>
</evidence>
<comment type="subcellular location">
    <subcellularLocation>
        <location evidence="1">Membrane</location>
        <topology evidence="1">Multi-pass membrane protein</topology>
    </subcellularLocation>
</comment>
<dbReference type="AlphaFoldDB" id="A0A1F7TLE2"/>
<dbReference type="PANTHER" id="PTHR37468:SF1">
    <property type="entry name" value="SULFATE TRANSPORTER CYSZ"/>
    <property type="match status" value="1"/>
</dbReference>
<dbReference type="InterPro" id="IPR059112">
    <property type="entry name" value="CysZ/EI24"/>
</dbReference>
<dbReference type="EMBL" id="MGDT01000007">
    <property type="protein sequence ID" value="OGL66354.1"/>
    <property type="molecule type" value="Genomic_DNA"/>
</dbReference>
<dbReference type="PANTHER" id="PTHR37468">
    <property type="entry name" value="SULFATE TRANSPORTER CYSZ"/>
    <property type="match status" value="1"/>
</dbReference>
<accession>A0A1F7TLE2</accession>
<organism evidence="11 12">
    <name type="scientific">Candidatus Uhrbacteria bacterium RIFCSPHIGHO2_01_FULL_63_20</name>
    <dbReference type="NCBI Taxonomy" id="1802385"/>
    <lineage>
        <taxon>Bacteria</taxon>
        <taxon>Candidatus Uhriibacteriota</taxon>
    </lineage>
</organism>
<proteinExistence type="predicted"/>
<keyword evidence="3" id="KW-1003">Cell membrane</keyword>
<keyword evidence="5" id="KW-0028">Amino-acid biosynthesis</keyword>